<dbReference type="SMART" id="SM00267">
    <property type="entry name" value="GGDEF"/>
    <property type="match status" value="1"/>
</dbReference>
<feature type="domain" description="GGDEF" evidence="4">
    <location>
        <begin position="436"/>
        <end position="574"/>
    </location>
</feature>
<feature type="transmembrane region" description="Helical" evidence="3">
    <location>
        <begin position="381"/>
        <end position="399"/>
    </location>
</feature>
<gene>
    <name evidence="5" type="ORF">DT603_12395</name>
</gene>
<dbReference type="NCBIfam" id="TIGR00254">
    <property type="entry name" value="GGDEF"/>
    <property type="match status" value="1"/>
</dbReference>
<keyword evidence="3" id="KW-1133">Transmembrane helix</keyword>
<sequence>MDHAHGPCALDGARPMTANRPWNTRIKARLLTSVAAAALVSLLILGSLTWRADAWIYDRLAAGFTPPVDDRIVVVAIDEKSLAELGRWPWSRRLHATLVDRLTAAGVKGIALDILLSQPALFDPEGDALLAQSLNRSARVVLPVHVEPSQADGTAIELLPIPEFAGSAASLGHVDMEVDADGVPRHAFLRAGLGSAHWPSLALALSQAGTESGTEPEPDLALPGLRDPPPAMASPGRWMRDYQVLVPYIDPDDAFHSVSYADVLSGKVPASALHGRWILVGIAAAGMGNEAAASTADGGTQRSGLDYQANVLNMLLQDNARVPLGLAAQVLLSIALVVLPLLLLGLRGLHELWRPLAIALLLVMLTCVLLLRFAGLWFPPVPALCVLAVGALLLGLRVLRRSRRQAQSDPLTRLANRSKFDQELEQELRLTRRSGQPLSLLLLDVDHFSRLNDSLGQPAGDEVLRTFSHILRGRARRPRDLVARLGGDEFAVLLPETTPQSAAAIATTIHVDLANLSTRTGTPAAAVPFTASIGIHTVPANSEAVAASEVFERADSALFQAKQAGRNRSFSHASESGLPPARATHPTLRSPD</sequence>
<proteinExistence type="predicted"/>
<reference evidence="5 6" key="1">
    <citation type="submission" date="2018-07" db="EMBL/GenBank/DDBJ databases">
        <title>Whole genome Sequencing of Pseudoxanthomonas gei KCTC 32298 (T).</title>
        <authorList>
            <person name="Kumar S."/>
            <person name="Bansal K."/>
            <person name="Kaur A."/>
            <person name="Patil P."/>
            <person name="Sharma S."/>
            <person name="Patil P.B."/>
        </authorList>
    </citation>
    <scope>NUCLEOTIDE SEQUENCE [LARGE SCALE GENOMIC DNA]</scope>
    <source>
        <strain evidence="5 6">KCTC 32298</strain>
    </source>
</reference>
<dbReference type="PANTHER" id="PTHR45138:SF24">
    <property type="entry name" value="DIGUANYLATE CYCLASE DGCC-RELATED"/>
    <property type="match status" value="1"/>
</dbReference>
<organism evidence="5 6">
    <name type="scientific">Pseudoxanthomonas gei</name>
    <dbReference type="NCBI Taxonomy" id="1383030"/>
    <lineage>
        <taxon>Bacteria</taxon>
        <taxon>Pseudomonadati</taxon>
        <taxon>Pseudomonadota</taxon>
        <taxon>Gammaproteobacteria</taxon>
        <taxon>Lysobacterales</taxon>
        <taxon>Lysobacteraceae</taxon>
        <taxon>Pseudoxanthomonas</taxon>
    </lineage>
</organism>
<dbReference type="Pfam" id="PF05226">
    <property type="entry name" value="CHASE2"/>
    <property type="match status" value="1"/>
</dbReference>
<feature type="transmembrane region" description="Helical" evidence="3">
    <location>
        <begin position="324"/>
        <end position="344"/>
    </location>
</feature>
<comment type="caution">
    <text evidence="5">The sequence shown here is derived from an EMBL/GenBank/DDBJ whole genome shotgun (WGS) entry which is preliminary data.</text>
</comment>
<evidence type="ECO:0000313" key="5">
    <source>
        <dbReference type="EMBL" id="NDK39641.1"/>
    </source>
</evidence>
<protein>
    <recommendedName>
        <fullName evidence="1">diguanylate cyclase</fullName>
        <ecNumber evidence="1">2.7.7.65</ecNumber>
    </recommendedName>
</protein>
<dbReference type="InterPro" id="IPR050469">
    <property type="entry name" value="Diguanylate_Cyclase"/>
</dbReference>
<evidence type="ECO:0000256" key="3">
    <source>
        <dbReference type="SAM" id="Phobius"/>
    </source>
</evidence>
<feature type="region of interest" description="Disordered" evidence="2">
    <location>
        <begin position="207"/>
        <end position="233"/>
    </location>
</feature>
<name>A0ABX0AJH2_9GAMM</name>
<dbReference type="SMART" id="SM01080">
    <property type="entry name" value="CHASE2"/>
    <property type="match status" value="1"/>
</dbReference>
<dbReference type="Proteomes" id="UP001429354">
    <property type="component" value="Unassembled WGS sequence"/>
</dbReference>
<keyword evidence="3" id="KW-0812">Transmembrane</keyword>
<evidence type="ECO:0000256" key="1">
    <source>
        <dbReference type="ARBA" id="ARBA00012528"/>
    </source>
</evidence>
<dbReference type="SUPFAM" id="SSF55073">
    <property type="entry name" value="Nucleotide cyclase"/>
    <property type="match status" value="1"/>
</dbReference>
<keyword evidence="3" id="KW-0472">Membrane</keyword>
<dbReference type="PROSITE" id="PS50887">
    <property type="entry name" value="GGDEF"/>
    <property type="match status" value="1"/>
</dbReference>
<dbReference type="CDD" id="cd01949">
    <property type="entry name" value="GGDEF"/>
    <property type="match status" value="1"/>
</dbReference>
<dbReference type="Pfam" id="PF00990">
    <property type="entry name" value="GGDEF"/>
    <property type="match status" value="1"/>
</dbReference>
<keyword evidence="6" id="KW-1185">Reference proteome</keyword>
<dbReference type="InterPro" id="IPR000160">
    <property type="entry name" value="GGDEF_dom"/>
</dbReference>
<feature type="transmembrane region" description="Helical" evidence="3">
    <location>
        <begin position="30"/>
        <end position="50"/>
    </location>
</feature>
<dbReference type="InterPro" id="IPR043128">
    <property type="entry name" value="Rev_trsase/Diguanyl_cyclase"/>
</dbReference>
<dbReference type="InterPro" id="IPR029787">
    <property type="entry name" value="Nucleotide_cyclase"/>
</dbReference>
<feature type="transmembrane region" description="Helical" evidence="3">
    <location>
        <begin position="356"/>
        <end position="375"/>
    </location>
</feature>
<accession>A0ABX0AJH2</accession>
<dbReference type="EMBL" id="QOVG01000008">
    <property type="protein sequence ID" value="NDK39641.1"/>
    <property type="molecule type" value="Genomic_DNA"/>
</dbReference>
<evidence type="ECO:0000256" key="2">
    <source>
        <dbReference type="SAM" id="MobiDB-lite"/>
    </source>
</evidence>
<feature type="region of interest" description="Disordered" evidence="2">
    <location>
        <begin position="564"/>
        <end position="592"/>
    </location>
</feature>
<evidence type="ECO:0000313" key="6">
    <source>
        <dbReference type="Proteomes" id="UP001429354"/>
    </source>
</evidence>
<evidence type="ECO:0000259" key="4">
    <source>
        <dbReference type="PROSITE" id="PS50887"/>
    </source>
</evidence>
<dbReference type="EC" id="2.7.7.65" evidence="1"/>
<dbReference type="InterPro" id="IPR007890">
    <property type="entry name" value="CHASE2"/>
</dbReference>
<dbReference type="Gene3D" id="3.30.70.270">
    <property type="match status" value="1"/>
</dbReference>
<dbReference type="PANTHER" id="PTHR45138">
    <property type="entry name" value="REGULATORY COMPONENTS OF SENSORY TRANSDUCTION SYSTEM"/>
    <property type="match status" value="1"/>
</dbReference>